<evidence type="ECO:0000256" key="3">
    <source>
        <dbReference type="SAM" id="Phobius"/>
    </source>
</evidence>
<dbReference type="RefSeq" id="WP_218097310.1">
    <property type="nucleotide sequence ID" value="NZ_CAJVCE010000002.1"/>
</dbReference>
<keyword evidence="3" id="KW-0472">Membrane</keyword>
<accession>A0ABM8VCD2</accession>
<evidence type="ECO:0000313" key="5">
    <source>
        <dbReference type="Proteomes" id="UP000730618"/>
    </source>
</evidence>
<feature type="region of interest" description="Disordered" evidence="2">
    <location>
        <begin position="65"/>
        <end position="87"/>
    </location>
</feature>
<name>A0ABM8VCD2_9BACL</name>
<dbReference type="Proteomes" id="UP000730618">
    <property type="component" value="Unassembled WGS sequence"/>
</dbReference>
<keyword evidence="3" id="KW-0812">Transmembrane</keyword>
<sequence>MANTGTEQSSSYGAMERFLIWFLIPFVFTAVLLGVLLTIFDYDVMNGVLRAANKIPVVNTIIPDPKTKSAEGSPEQSKAPAPVGSAASSQEDKLAQLQAKLDQQSADLKKAEAAVQQRDLQIKDLQLKNSSLEEKNKTKTLTEDEYTIQIQQLATMYSKMTASKAAPIMENLTTRELVLILGMMKTDDRVKILEKMDPKKAAEASILLKDQTNVRDAQIAALQDRVKQLSAPDPKAADKLTKDDLGSTFANMTPKSSAAVLLEMQKTNPDKVISILSSMDSAGRSKVLSALSDLSKETAALISARLVQ</sequence>
<organism evidence="4 5">
    <name type="scientific">Paenibacillus allorhizosphaerae</name>
    <dbReference type="NCBI Taxonomy" id="2849866"/>
    <lineage>
        <taxon>Bacteria</taxon>
        <taxon>Bacillati</taxon>
        <taxon>Bacillota</taxon>
        <taxon>Bacilli</taxon>
        <taxon>Bacillales</taxon>
        <taxon>Paenibacillaceae</taxon>
        <taxon>Paenibacillus</taxon>
    </lineage>
</organism>
<feature type="transmembrane region" description="Helical" evidence="3">
    <location>
        <begin position="18"/>
        <end position="40"/>
    </location>
</feature>
<keyword evidence="3" id="KW-1133">Transmembrane helix</keyword>
<keyword evidence="5" id="KW-1185">Reference proteome</keyword>
<proteinExistence type="predicted"/>
<evidence type="ECO:0000256" key="2">
    <source>
        <dbReference type="SAM" id="MobiDB-lite"/>
    </source>
</evidence>
<evidence type="ECO:0008006" key="6">
    <source>
        <dbReference type="Google" id="ProtNLM"/>
    </source>
</evidence>
<comment type="caution">
    <text evidence="4">The sequence shown here is derived from an EMBL/GenBank/DDBJ whole genome shotgun (WGS) entry which is preliminary data.</text>
</comment>
<keyword evidence="1" id="KW-0175">Coiled coil</keyword>
<evidence type="ECO:0000256" key="1">
    <source>
        <dbReference type="SAM" id="Coils"/>
    </source>
</evidence>
<gene>
    <name evidence="4" type="ORF">PAECIP111802_00960</name>
</gene>
<protein>
    <recommendedName>
        <fullName evidence="6">Magnesium transporter MgtE intracellular domain-containing protein</fullName>
    </recommendedName>
</protein>
<feature type="coiled-coil region" evidence="1">
    <location>
        <begin position="87"/>
        <end position="142"/>
    </location>
</feature>
<dbReference type="EMBL" id="CAJVCE010000002">
    <property type="protein sequence ID" value="CAG7623562.1"/>
    <property type="molecule type" value="Genomic_DNA"/>
</dbReference>
<evidence type="ECO:0000313" key="4">
    <source>
        <dbReference type="EMBL" id="CAG7623562.1"/>
    </source>
</evidence>
<reference evidence="4 5" key="1">
    <citation type="submission" date="2021-06" db="EMBL/GenBank/DDBJ databases">
        <authorList>
            <person name="Criscuolo A."/>
        </authorList>
    </citation>
    <scope>NUCLEOTIDE SEQUENCE [LARGE SCALE GENOMIC DNA]</scope>
    <source>
        <strain evidence="5">CIP 111802</strain>
    </source>
</reference>